<dbReference type="AlphaFoldDB" id="A0A0E9WHI3"/>
<dbReference type="EMBL" id="GBXM01019532">
    <property type="protein sequence ID" value="JAH89045.1"/>
    <property type="molecule type" value="Transcribed_RNA"/>
</dbReference>
<name>A0A0E9WHI3_ANGAN</name>
<proteinExistence type="predicted"/>
<organism evidence="1">
    <name type="scientific">Anguilla anguilla</name>
    <name type="common">European freshwater eel</name>
    <name type="synonym">Muraena anguilla</name>
    <dbReference type="NCBI Taxonomy" id="7936"/>
    <lineage>
        <taxon>Eukaryota</taxon>
        <taxon>Metazoa</taxon>
        <taxon>Chordata</taxon>
        <taxon>Craniata</taxon>
        <taxon>Vertebrata</taxon>
        <taxon>Euteleostomi</taxon>
        <taxon>Actinopterygii</taxon>
        <taxon>Neopterygii</taxon>
        <taxon>Teleostei</taxon>
        <taxon>Anguilliformes</taxon>
        <taxon>Anguillidae</taxon>
        <taxon>Anguilla</taxon>
    </lineage>
</organism>
<evidence type="ECO:0000313" key="1">
    <source>
        <dbReference type="EMBL" id="JAH89045.1"/>
    </source>
</evidence>
<accession>A0A0E9WHI3</accession>
<sequence>MHLACDHATYFCQTHESYIVLSTPNRSDAFFSTKVFHMLCQTREGLKPVVKLSRRLYIC</sequence>
<reference evidence="1" key="1">
    <citation type="submission" date="2014-11" db="EMBL/GenBank/DDBJ databases">
        <authorList>
            <person name="Amaro Gonzalez C."/>
        </authorList>
    </citation>
    <scope>NUCLEOTIDE SEQUENCE</scope>
</reference>
<reference evidence="1" key="2">
    <citation type="journal article" date="2015" name="Fish Shellfish Immunol.">
        <title>Early steps in the European eel (Anguilla anguilla)-Vibrio vulnificus interaction in the gills: Role of the RtxA13 toxin.</title>
        <authorList>
            <person name="Callol A."/>
            <person name="Pajuelo D."/>
            <person name="Ebbesson L."/>
            <person name="Teles M."/>
            <person name="MacKenzie S."/>
            <person name="Amaro C."/>
        </authorList>
    </citation>
    <scope>NUCLEOTIDE SEQUENCE</scope>
</reference>
<protein>
    <submittedName>
        <fullName evidence="1">Uncharacterized protein</fullName>
    </submittedName>
</protein>